<dbReference type="GO" id="GO:0006457">
    <property type="term" value="P:protein folding"/>
    <property type="evidence" value="ECO:0007669"/>
    <property type="project" value="InterPro"/>
</dbReference>
<dbReference type="Gene3D" id="3.90.20.20">
    <property type="match status" value="1"/>
</dbReference>
<evidence type="ECO:0000313" key="7">
    <source>
        <dbReference type="EMBL" id="RJK94359.1"/>
    </source>
</evidence>
<sequence length="210" mass="21904">MVPDAATAAPGRPGRDEEPPEQGPVVRDKRRIDPRTGALREPADGPAAGPGADAEGAAAGPSATGDDAQLQQQLAERTADLQRVSAEYANYRRRVDRDREAVREQALGGVLAGLLPVLDDLDRAAAHGELQGGFKAVADSLQGVVGKLGLERFGAEGEAFDPTRHEALMQEEAGPDGVAVDGPTVVRVLQPGYRLGERVLRPARVAVAGA</sequence>
<dbReference type="Proteomes" id="UP000265614">
    <property type="component" value="Unassembled WGS sequence"/>
</dbReference>
<dbReference type="HAMAP" id="MF_01151">
    <property type="entry name" value="GrpE"/>
    <property type="match status" value="1"/>
</dbReference>
<comment type="similarity">
    <text evidence="1 3 4">Belongs to the GrpE family.</text>
</comment>
<proteinExistence type="inferred from homology"/>
<reference evidence="7 8" key="1">
    <citation type="submission" date="2018-09" db="EMBL/GenBank/DDBJ databases">
        <title>YIM 75000 draft genome.</title>
        <authorList>
            <person name="Tang S."/>
            <person name="Feng Y."/>
        </authorList>
    </citation>
    <scope>NUCLEOTIDE SEQUENCE [LARGE SCALE GENOMIC DNA]</scope>
    <source>
        <strain evidence="7 8">YIM 75000</strain>
    </source>
</reference>
<keyword evidence="8" id="KW-1185">Reference proteome</keyword>
<gene>
    <name evidence="3 7" type="primary">grpE</name>
    <name evidence="7" type="ORF">D5H78_14965</name>
</gene>
<dbReference type="EMBL" id="QZEZ01000007">
    <property type="protein sequence ID" value="RJK94359.1"/>
    <property type="molecule type" value="Genomic_DNA"/>
</dbReference>
<dbReference type="Gene3D" id="2.30.22.10">
    <property type="entry name" value="Head domain of nucleotide exchange factor GrpE"/>
    <property type="match status" value="1"/>
</dbReference>
<comment type="caution">
    <text evidence="7">The sequence shown here is derived from an EMBL/GenBank/DDBJ whole genome shotgun (WGS) entry which is preliminary data.</text>
</comment>
<dbReference type="InterPro" id="IPR009012">
    <property type="entry name" value="GrpE_head"/>
</dbReference>
<feature type="compositionally biased region" description="Low complexity" evidence="6">
    <location>
        <begin position="44"/>
        <end position="61"/>
    </location>
</feature>
<evidence type="ECO:0000256" key="4">
    <source>
        <dbReference type="RuleBase" id="RU004478"/>
    </source>
</evidence>
<dbReference type="GO" id="GO:0051087">
    <property type="term" value="F:protein-folding chaperone binding"/>
    <property type="evidence" value="ECO:0007669"/>
    <property type="project" value="InterPro"/>
</dbReference>
<feature type="region of interest" description="Disordered" evidence="6">
    <location>
        <begin position="1"/>
        <end position="69"/>
    </location>
</feature>
<dbReference type="GO" id="GO:0042803">
    <property type="term" value="F:protein homodimerization activity"/>
    <property type="evidence" value="ECO:0007669"/>
    <property type="project" value="InterPro"/>
</dbReference>
<dbReference type="PRINTS" id="PR00773">
    <property type="entry name" value="GRPEPROTEIN"/>
</dbReference>
<dbReference type="InterPro" id="IPR000740">
    <property type="entry name" value="GrpE"/>
</dbReference>
<evidence type="ECO:0000256" key="2">
    <source>
        <dbReference type="ARBA" id="ARBA00023186"/>
    </source>
</evidence>
<name>A0A3A3YWR4_9ACTN</name>
<dbReference type="GO" id="GO:0051082">
    <property type="term" value="F:unfolded protein binding"/>
    <property type="evidence" value="ECO:0007669"/>
    <property type="project" value="TreeGrafter"/>
</dbReference>
<keyword evidence="2 3" id="KW-0143">Chaperone</keyword>
<evidence type="ECO:0000256" key="6">
    <source>
        <dbReference type="SAM" id="MobiDB-lite"/>
    </source>
</evidence>
<evidence type="ECO:0000313" key="8">
    <source>
        <dbReference type="Proteomes" id="UP000265614"/>
    </source>
</evidence>
<keyword evidence="3" id="KW-0346">Stress response</keyword>
<dbReference type="InterPro" id="IPR013805">
    <property type="entry name" value="GrpE_CC"/>
</dbReference>
<evidence type="ECO:0000256" key="5">
    <source>
        <dbReference type="SAM" id="Coils"/>
    </source>
</evidence>
<protein>
    <recommendedName>
        <fullName evidence="3">Protein GrpE</fullName>
    </recommendedName>
    <alternativeName>
        <fullName evidence="3">HSP-70 cofactor</fullName>
    </alternativeName>
</protein>
<dbReference type="SUPFAM" id="SSF51064">
    <property type="entry name" value="Head domain of nucleotide exchange factor GrpE"/>
    <property type="match status" value="1"/>
</dbReference>
<comment type="function">
    <text evidence="3">Participates actively in the response to hyperosmotic and heat shock by preventing the aggregation of stress-denatured proteins, in association with DnaK and GrpE. It is the nucleotide exchange factor for DnaK and may function as a thermosensor. Unfolded proteins bind initially to DnaJ; upon interaction with the DnaJ-bound protein, DnaK hydrolyzes its bound ATP, resulting in the formation of a stable complex. GrpE releases ADP from DnaK; ATP binding to DnaK triggers the release of the substrate protein, thus completing the reaction cycle. Several rounds of ATP-dependent interactions between DnaJ, DnaK and GrpE are required for fully efficient folding.</text>
</comment>
<dbReference type="PANTHER" id="PTHR21237">
    <property type="entry name" value="GRPE PROTEIN"/>
    <property type="match status" value="1"/>
</dbReference>
<dbReference type="SUPFAM" id="SSF58014">
    <property type="entry name" value="Coiled-coil domain of nucleotide exchange factor GrpE"/>
    <property type="match status" value="1"/>
</dbReference>
<dbReference type="CDD" id="cd00446">
    <property type="entry name" value="GrpE"/>
    <property type="match status" value="1"/>
</dbReference>
<accession>A0A3A3YWR4</accession>
<keyword evidence="5" id="KW-0175">Coiled coil</keyword>
<keyword evidence="3" id="KW-0963">Cytoplasm</keyword>
<organism evidence="7 8">
    <name type="scientific">Vallicoccus soli</name>
    <dbReference type="NCBI Taxonomy" id="2339232"/>
    <lineage>
        <taxon>Bacteria</taxon>
        <taxon>Bacillati</taxon>
        <taxon>Actinomycetota</taxon>
        <taxon>Actinomycetes</taxon>
        <taxon>Motilibacterales</taxon>
        <taxon>Vallicoccaceae</taxon>
        <taxon>Vallicoccus</taxon>
    </lineage>
</organism>
<dbReference type="AlphaFoldDB" id="A0A3A3YWR4"/>
<evidence type="ECO:0000256" key="3">
    <source>
        <dbReference type="HAMAP-Rule" id="MF_01151"/>
    </source>
</evidence>
<dbReference type="GO" id="GO:0005737">
    <property type="term" value="C:cytoplasm"/>
    <property type="evidence" value="ECO:0007669"/>
    <property type="project" value="UniProtKB-SubCell"/>
</dbReference>
<comment type="subunit">
    <text evidence="3">Homodimer.</text>
</comment>
<dbReference type="GO" id="GO:0000774">
    <property type="term" value="F:adenyl-nucleotide exchange factor activity"/>
    <property type="evidence" value="ECO:0007669"/>
    <property type="project" value="InterPro"/>
</dbReference>
<dbReference type="Pfam" id="PF01025">
    <property type="entry name" value="GrpE"/>
    <property type="match status" value="1"/>
</dbReference>
<dbReference type="OrthoDB" id="5191115at2"/>
<comment type="subcellular location">
    <subcellularLocation>
        <location evidence="3">Cytoplasm</location>
    </subcellularLocation>
</comment>
<dbReference type="PANTHER" id="PTHR21237:SF23">
    <property type="entry name" value="GRPE PROTEIN HOMOLOG, MITOCHONDRIAL"/>
    <property type="match status" value="1"/>
</dbReference>
<evidence type="ECO:0000256" key="1">
    <source>
        <dbReference type="ARBA" id="ARBA00009054"/>
    </source>
</evidence>
<feature type="coiled-coil region" evidence="5">
    <location>
        <begin position="74"/>
        <end position="101"/>
    </location>
</feature>